<evidence type="ECO:0000256" key="6">
    <source>
        <dbReference type="ARBA" id="ARBA00022833"/>
    </source>
</evidence>
<dbReference type="GO" id="GO:0046872">
    <property type="term" value="F:metal ion binding"/>
    <property type="evidence" value="ECO:0007669"/>
    <property type="project" value="UniProtKB-KW"/>
</dbReference>
<gene>
    <name evidence="8" type="ORF">C1S70_30405</name>
</gene>
<organism evidence="8 9">
    <name type="scientific">Azospirillum argentinense</name>
    <dbReference type="NCBI Taxonomy" id="2970906"/>
    <lineage>
        <taxon>Bacteria</taxon>
        <taxon>Pseudomonadati</taxon>
        <taxon>Pseudomonadota</taxon>
        <taxon>Alphaproteobacteria</taxon>
        <taxon>Rhodospirillales</taxon>
        <taxon>Azospirillaceae</taxon>
        <taxon>Azospirillum</taxon>
    </lineage>
</organism>
<comment type="caution">
    <text evidence="8">The sequence shown here is derived from an EMBL/GenBank/DDBJ whole genome shotgun (WGS) entry which is preliminary data.</text>
</comment>
<dbReference type="Proteomes" id="UP000236268">
    <property type="component" value="Unassembled WGS sequence"/>
</dbReference>
<geneLocation type="plasmid" evidence="8">
    <name>p39unnamed</name>
</geneLocation>
<evidence type="ECO:0000256" key="1">
    <source>
        <dbReference type="ARBA" id="ARBA00022670"/>
    </source>
</evidence>
<dbReference type="OrthoDB" id="1467367at2"/>
<keyword evidence="6" id="KW-0862">Zinc</keyword>
<dbReference type="GO" id="GO:0006508">
    <property type="term" value="P:proteolysis"/>
    <property type="evidence" value="ECO:0007669"/>
    <property type="project" value="UniProtKB-KW"/>
</dbReference>
<evidence type="ECO:0000256" key="5">
    <source>
        <dbReference type="ARBA" id="ARBA00022801"/>
    </source>
</evidence>
<proteinExistence type="predicted"/>
<dbReference type="GO" id="GO:0008237">
    <property type="term" value="F:metallopeptidase activity"/>
    <property type="evidence" value="ECO:0007669"/>
    <property type="project" value="UniProtKB-KW"/>
</dbReference>
<dbReference type="InterPro" id="IPR005073">
    <property type="entry name" value="Peptidase_M74"/>
</dbReference>
<dbReference type="GO" id="GO:0004252">
    <property type="term" value="F:serine-type endopeptidase activity"/>
    <property type="evidence" value="ECO:0007669"/>
    <property type="project" value="InterPro"/>
</dbReference>
<dbReference type="AlphaFoldDB" id="A0A2K1FRI7"/>
<dbReference type="SUPFAM" id="SSF55166">
    <property type="entry name" value="Hedgehog/DD-peptidase"/>
    <property type="match status" value="1"/>
</dbReference>
<dbReference type="GO" id="GO:0030288">
    <property type="term" value="C:outer membrane-bounded periplasmic space"/>
    <property type="evidence" value="ECO:0007669"/>
    <property type="project" value="InterPro"/>
</dbReference>
<dbReference type="InterPro" id="IPR009045">
    <property type="entry name" value="Zn_M74/Hedgehog-like"/>
</dbReference>
<evidence type="ECO:0000313" key="9">
    <source>
        <dbReference type="Proteomes" id="UP000236268"/>
    </source>
</evidence>
<dbReference type="EMBL" id="POWG01000059">
    <property type="protein sequence ID" value="PNQ95151.1"/>
    <property type="molecule type" value="Genomic_DNA"/>
</dbReference>
<keyword evidence="4" id="KW-0574">Periplasm</keyword>
<evidence type="ECO:0000313" key="8">
    <source>
        <dbReference type="EMBL" id="PNQ95151.1"/>
    </source>
</evidence>
<dbReference type="Gene3D" id="3.30.1380.10">
    <property type="match status" value="1"/>
</dbReference>
<keyword evidence="1" id="KW-0645">Protease</keyword>
<dbReference type="NCBIfam" id="NF006947">
    <property type="entry name" value="PRK09429.1"/>
    <property type="match status" value="1"/>
</dbReference>
<keyword evidence="8" id="KW-0614">Plasmid</keyword>
<dbReference type="Pfam" id="PF03411">
    <property type="entry name" value="Peptidase_M74"/>
    <property type="match status" value="1"/>
</dbReference>
<keyword evidence="2" id="KW-0479">Metal-binding</keyword>
<evidence type="ECO:0000256" key="3">
    <source>
        <dbReference type="ARBA" id="ARBA00022729"/>
    </source>
</evidence>
<sequence length="308" mass="33135">MRGSRPVMARQWSFAALRSFAALTILCGVWFTGDAVAADPVSRSAPPLSGAVPMDLSTVALQPPLPALSAQPIGGYANGCIRGAQTLPPEGPGYQAVNLSRNRNHGHPDTIAFVQELARRAQAERLGRLAIGDISKVYGGRMESGHASHQIGLDVDVWFDLDQPPLVREARERTDFPTMVNRQTQRVLPERFGPRQARLLQLAATSPKVARVFVNPAIKLALCQSEQGDRSWLNAVRPWGGHDSHFHVRMNCPAGSTACVPQAPIPPGDGCGQELLSWFEPPKEAPVPRPPKAILEPPAACLAVLAGN</sequence>
<protein>
    <submittedName>
        <fullName evidence="8">Penicillin-insensitive murein endopeptidase</fullName>
    </submittedName>
</protein>
<reference evidence="8 9" key="1">
    <citation type="submission" date="2018-01" db="EMBL/GenBank/DDBJ databases">
        <title>Whole genome sequence of Azospirillum brasilense REC3 isolated from strawberry roots.</title>
        <authorList>
            <person name="Fontana C.A."/>
            <person name="Salazar S.M."/>
            <person name="Bassi D."/>
            <person name="Puglisi E."/>
            <person name="Lovaisa N.C."/>
            <person name="Toffoli L.M."/>
            <person name="Pedraza R."/>
            <person name="Cocconcelli P.S."/>
        </authorList>
    </citation>
    <scope>NUCLEOTIDE SEQUENCE [LARGE SCALE GENOMIC DNA]</scope>
    <source>
        <strain evidence="8 9">REC3</strain>
        <plasmid evidence="8">p39unnamed</plasmid>
    </source>
</reference>
<keyword evidence="5" id="KW-0378">Hydrolase</keyword>
<evidence type="ECO:0000256" key="7">
    <source>
        <dbReference type="ARBA" id="ARBA00023049"/>
    </source>
</evidence>
<keyword evidence="7" id="KW-0482">Metalloprotease</keyword>
<keyword evidence="3" id="KW-0732">Signal</keyword>
<accession>A0A2K1FRI7</accession>
<name>A0A2K1FRI7_9PROT</name>
<evidence type="ECO:0000256" key="4">
    <source>
        <dbReference type="ARBA" id="ARBA00022764"/>
    </source>
</evidence>
<evidence type="ECO:0000256" key="2">
    <source>
        <dbReference type="ARBA" id="ARBA00022723"/>
    </source>
</evidence>